<reference evidence="2" key="1">
    <citation type="submission" date="2021-07" db="EMBL/GenBank/DDBJ databases">
        <authorList>
            <person name="Catto M.A."/>
            <person name="Jacobson A."/>
            <person name="Kennedy G."/>
            <person name="Labadie P."/>
            <person name="Hunt B.G."/>
            <person name="Srinivasan R."/>
        </authorList>
    </citation>
    <scope>NUCLEOTIDE SEQUENCE</scope>
    <source>
        <strain evidence="2">PL_HMW_Pooled</strain>
        <tissue evidence="2">Head</tissue>
    </source>
</reference>
<dbReference type="Proteomes" id="UP001219518">
    <property type="component" value="Unassembled WGS sequence"/>
</dbReference>
<gene>
    <name evidence="2" type="ORF">KUF71_008712</name>
</gene>
<organism evidence="2 3">
    <name type="scientific">Frankliniella fusca</name>
    <dbReference type="NCBI Taxonomy" id="407009"/>
    <lineage>
        <taxon>Eukaryota</taxon>
        <taxon>Metazoa</taxon>
        <taxon>Ecdysozoa</taxon>
        <taxon>Arthropoda</taxon>
        <taxon>Hexapoda</taxon>
        <taxon>Insecta</taxon>
        <taxon>Pterygota</taxon>
        <taxon>Neoptera</taxon>
        <taxon>Paraneoptera</taxon>
        <taxon>Thysanoptera</taxon>
        <taxon>Terebrantia</taxon>
        <taxon>Thripoidea</taxon>
        <taxon>Thripidae</taxon>
        <taxon>Frankliniella</taxon>
    </lineage>
</organism>
<name>A0AAE1HE01_9NEOP</name>
<sequence length="119" mass="12402">MPPCGLVMNNYQAAAAAAAQGFGPPTSPHSSRGAFPAASSPGPGPMDLYSSSDYVQAASPQPQGAFPAMAVSRAPGINYSPVWRNRRWRLLVYGGGKPVATGATKAAPQKFLRELMLAR</sequence>
<keyword evidence="3" id="KW-1185">Reference proteome</keyword>
<accession>A0AAE1HE01</accession>
<feature type="region of interest" description="Disordered" evidence="1">
    <location>
        <begin position="18"/>
        <end position="51"/>
    </location>
</feature>
<feature type="compositionally biased region" description="Low complexity" evidence="1">
    <location>
        <begin position="30"/>
        <end position="41"/>
    </location>
</feature>
<evidence type="ECO:0000313" key="2">
    <source>
        <dbReference type="EMBL" id="KAK3919585.1"/>
    </source>
</evidence>
<dbReference type="EMBL" id="JAHWGI010000979">
    <property type="protein sequence ID" value="KAK3919585.1"/>
    <property type="molecule type" value="Genomic_DNA"/>
</dbReference>
<evidence type="ECO:0000256" key="1">
    <source>
        <dbReference type="SAM" id="MobiDB-lite"/>
    </source>
</evidence>
<proteinExistence type="predicted"/>
<reference evidence="2" key="2">
    <citation type="journal article" date="2023" name="BMC Genomics">
        <title>Pest status, molecular evolution, and epigenetic factors derived from the genome assembly of Frankliniella fusca, a thysanopteran phytovirus vector.</title>
        <authorList>
            <person name="Catto M.A."/>
            <person name="Labadie P.E."/>
            <person name="Jacobson A.L."/>
            <person name="Kennedy G.G."/>
            <person name="Srinivasan R."/>
            <person name="Hunt B.G."/>
        </authorList>
    </citation>
    <scope>NUCLEOTIDE SEQUENCE</scope>
    <source>
        <strain evidence="2">PL_HMW_Pooled</strain>
    </source>
</reference>
<protein>
    <submittedName>
        <fullName evidence="2">RNA-binding protein Musashi-like protein Rbp6</fullName>
    </submittedName>
</protein>
<comment type="caution">
    <text evidence="2">The sequence shown here is derived from an EMBL/GenBank/DDBJ whole genome shotgun (WGS) entry which is preliminary data.</text>
</comment>
<dbReference type="AlphaFoldDB" id="A0AAE1HE01"/>
<evidence type="ECO:0000313" key="3">
    <source>
        <dbReference type="Proteomes" id="UP001219518"/>
    </source>
</evidence>